<dbReference type="EMBL" id="SMKV01000019">
    <property type="protein sequence ID" value="TDC91318.1"/>
    <property type="molecule type" value="Genomic_DNA"/>
</dbReference>
<feature type="domain" description="Aerobactin siderophore biosynthesis IucA/IucC-like C-terminal" evidence="4">
    <location>
        <begin position="381"/>
        <end position="517"/>
    </location>
</feature>
<evidence type="ECO:0000256" key="2">
    <source>
        <dbReference type="ARBA" id="ARBA00007832"/>
    </source>
</evidence>
<evidence type="ECO:0000259" key="3">
    <source>
        <dbReference type="Pfam" id="PF04183"/>
    </source>
</evidence>
<dbReference type="Proteomes" id="UP000294744">
    <property type="component" value="Unassembled WGS sequence"/>
</dbReference>
<dbReference type="GO" id="GO:0016881">
    <property type="term" value="F:acid-amino acid ligase activity"/>
    <property type="evidence" value="ECO:0007669"/>
    <property type="project" value="UniProtKB-ARBA"/>
</dbReference>
<dbReference type="InterPro" id="IPR022770">
    <property type="entry name" value="IucA/IucC-like_C"/>
</dbReference>
<gene>
    <name evidence="5" type="ORF">E1161_16760</name>
</gene>
<dbReference type="InterPro" id="IPR037455">
    <property type="entry name" value="LucA/IucC-like"/>
</dbReference>
<dbReference type="Pfam" id="PF06276">
    <property type="entry name" value="FhuF"/>
    <property type="match status" value="1"/>
</dbReference>
<comment type="pathway">
    <text evidence="1">Siderophore biosynthesis.</text>
</comment>
<dbReference type="Gene3D" id="1.10.510.40">
    <property type="match status" value="1"/>
</dbReference>
<dbReference type="AlphaFoldDB" id="A0A4R4UHK0"/>
<comment type="similarity">
    <text evidence="2">Belongs to the IucA/IucC family.</text>
</comment>
<comment type="caution">
    <text evidence="5">The sequence shown here is derived from an EMBL/GenBank/DDBJ whole genome shotgun (WGS) entry which is preliminary data.</text>
</comment>
<dbReference type="Pfam" id="PF04183">
    <property type="entry name" value="IucA_IucC"/>
    <property type="match status" value="1"/>
</dbReference>
<proteinExistence type="inferred from homology"/>
<evidence type="ECO:0000256" key="1">
    <source>
        <dbReference type="ARBA" id="ARBA00004924"/>
    </source>
</evidence>
<feature type="domain" description="Aerobactin siderophore biosynthesis IucA/IucC N-terminal" evidence="3">
    <location>
        <begin position="124"/>
        <end position="345"/>
    </location>
</feature>
<dbReference type="PANTHER" id="PTHR34384">
    <property type="entry name" value="L-2,3-DIAMINOPROPANOATE--CITRATE LIGASE"/>
    <property type="match status" value="1"/>
</dbReference>
<reference evidence="5 6" key="1">
    <citation type="submission" date="2019-03" db="EMBL/GenBank/DDBJ databases">
        <title>Draft genome sequences of novel Actinobacteria.</title>
        <authorList>
            <person name="Sahin N."/>
            <person name="Ay H."/>
            <person name="Saygin H."/>
        </authorList>
    </citation>
    <scope>NUCLEOTIDE SEQUENCE [LARGE SCALE GENOMIC DNA]</scope>
    <source>
        <strain evidence="5 6">16K404</strain>
    </source>
</reference>
<organism evidence="5 6">
    <name type="scientific">Saccharopolyspora aridisoli</name>
    <dbReference type="NCBI Taxonomy" id="2530385"/>
    <lineage>
        <taxon>Bacteria</taxon>
        <taxon>Bacillati</taxon>
        <taxon>Actinomycetota</taxon>
        <taxon>Actinomycetes</taxon>
        <taxon>Pseudonocardiales</taxon>
        <taxon>Pseudonocardiaceae</taxon>
        <taxon>Saccharopolyspora</taxon>
    </lineage>
</organism>
<dbReference type="PANTHER" id="PTHR34384:SF6">
    <property type="entry name" value="STAPHYLOFERRIN B SYNTHASE"/>
    <property type="match status" value="1"/>
</dbReference>
<accession>A0A4R4UHK0</accession>
<dbReference type="RefSeq" id="WP_132624304.1">
    <property type="nucleotide sequence ID" value="NZ_SMKV01000019.1"/>
</dbReference>
<evidence type="ECO:0000313" key="6">
    <source>
        <dbReference type="Proteomes" id="UP000294744"/>
    </source>
</evidence>
<keyword evidence="6" id="KW-1185">Reference proteome</keyword>
<dbReference type="GO" id="GO:0019290">
    <property type="term" value="P:siderophore biosynthetic process"/>
    <property type="evidence" value="ECO:0007669"/>
    <property type="project" value="InterPro"/>
</dbReference>
<dbReference type="OrthoDB" id="495728at2"/>
<sequence length="550" mass="60576">MQVGSAELVMRDLIDVLLQEELVELTEEPPGWGRITLADGAVRFRIVSGGALQRHRHAGGPVLFEGTRSLSPAELLSLVSEDSSEVAADLRAAVEHAEVLREQRASLDLTPRDGRLLAGERLAATRNRPFHPTSRAAAGWRAEEVERYGPMRGEPWGLDWVAVRRDHLVHGADPLSHHLAELVLSPAELQALDEAGEEYQPIPVHPWQFQHVLAKSFGAEMVEGAVVPLARGLGGFHPTSSLRTLVAEPETDRHVKLPLGVATLGATRLLPPRYLANAERAQRCMADLLDRVPALGERVALCDERVWAGWHDPDDEFGDRPGQLAAQVRIYPELDGLVLPMAALAAHEWDVLAPVISDRFDPVRFFGDLARSFCEIAFGFLSRGVLPELHGQNVVVQLEEGRVMQFVLRDHDTLRLFPDWMRLAGTPDPQYVIKPGAPQSLRLDSAESLVGYLQTLGFQVNLYGIADALRRHFGVDERELWAQLHQAVRGLLPAQPTEVREVLRKCLLGADSWPSRRVLEPLLQQGRSSGVSMPAGAGSVPNPLVGELRA</sequence>
<evidence type="ECO:0000259" key="4">
    <source>
        <dbReference type="Pfam" id="PF06276"/>
    </source>
</evidence>
<name>A0A4R4UHK0_9PSEU</name>
<evidence type="ECO:0000313" key="5">
    <source>
        <dbReference type="EMBL" id="TDC91318.1"/>
    </source>
</evidence>
<protein>
    <submittedName>
        <fullName evidence="5">Siderophore staphylobactin biosynthesis protein SbnC</fullName>
    </submittedName>
</protein>
<dbReference type="InterPro" id="IPR007310">
    <property type="entry name" value="Aerobactin_biosyn_IucA/IucC_N"/>
</dbReference>